<dbReference type="InterPro" id="IPR012338">
    <property type="entry name" value="Beta-lactam/transpept-like"/>
</dbReference>
<feature type="domain" description="Beta-lactamase class A catalytic" evidence="1">
    <location>
        <begin position="152"/>
        <end position="323"/>
    </location>
</feature>
<dbReference type="Proteomes" id="UP001333818">
    <property type="component" value="Unassembled WGS sequence"/>
</dbReference>
<dbReference type="InterPro" id="IPR000871">
    <property type="entry name" value="Beta-lactam_class-A"/>
</dbReference>
<dbReference type="Gene3D" id="3.40.710.10">
    <property type="entry name" value="DD-peptidase/beta-lactamase superfamily"/>
    <property type="match status" value="1"/>
</dbReference>
<dbReference type="GO" id="GO:0030655">
    <property type="term" value="P:beta-lactam antibiotic catabolic process"/>
    <property type="evidence" value="ECO:0007669"/>
    <property type="project" value="InterPro"/>
</dbReference>
<gene>
    <name evidence="2" type="ORF">V2H45_01790</name>
</gene>
<dbReference type="PANTHER" id="PTHR35333">
    <property type="entry name" value="BETA-LACTAMASE"/>
    <property type="match status" value="1"/>
</dbReference>
<dbReference type="InterPro" id="IPR045155">
    <property type="entry name" value="Beta-lactam_cat"/>
</dbReference>
<keyword evidence="3" id="KW-1185">Reference proteome</keyword>
<evidence type="ECO:0000313" key="2">
    <source>
        <dbReference type="EMBL" id="MEE3715471.1"/>
    </source>
</evidence>
<dbReference type="GO" id="GO:0008800">
    <property type="term" value="F:beta-lactamase activity"/>
    <property type="evidence" value="ECO:0007669"/>
    <property type="project" value="InterPro"/>
</dbReference>
<dbReference type="AlphaFoldDB" id="A0AAW9PY53"/>
<comment type="caution">
    <text evidence="2">The sequence shown here is derived from an EMBL/GenBank/DDBJ whole genome shotgun (WGS) entry which is preliminary data.</text>
</comment>
<evidence type="ECO:0000313" key="3">
    <source>
        <dbReference type="Proteomes" id="UP001333818"/>
    </source>
</evidence>
<proteinExistence type="predicted"/>
<sequence length="369" mass="40497">MQLSRRLLALIGIACAVGISALSSVSLSTGDRNTSLSSTLKKDPLKILKRTGGCRDEVLTCLSQAGSRWTRSTQYALVAEQQQSMLALSKIDDLAASSRKHITADAYALEVKHSEFLAQIATESGLSSKTMITVCQLGGECRHLRGNQRLDNPASLIKVPIALLLLHKSDAENLSLNTKTLVSPDNFTEDKSDIGVGEELPLKTLLFEMITHSSNIATNQLIDYLGWDYMNRTLHDLGYPSTEVNFKVVGEETMPADPGNDSNRLTSDELTQIMLDTYSFKYASAYLLVEALRLQSDLDLGFAALQNTPAEWLGEKTGQTSDVLGTTLAMRIAEKIYIVTVIDDNTGGEEGLRDCIHRIAQYISDRENF</sequence>
<accession>A0AAW9PY53</accession>
<organism evidence="2 3">
    <name type="scientific">Tumidithrix elongata BACA0141</name>
    <dbReference type="NCBI Taxonomy" id="2716417"/>
    <lineage>
        <taxon>Bacteria</taxon>
        <taxon>Bacillati</taxon>
        <taxon>Cyanobacteriota</taxon>
        <taxon>Cyanophyceae</taxon>
        <taxon>Pseudanabaenales</taxon>
        <taxon>Pseudanabaenaceae</taxon>
        <taxon>Tumidithrix</taxon>
        <taxon>Tumidithrix elongata</taxon>
    </lineage>
</organism>
<name>A0AAW9PY53_9CYAN</name>
<reference evidence="2" key="1">
    <citation type="submission" date="2024-01" db="EMBL/GenBank/DDBJ databases">
        <title>Bank of Algae and Cyanobacteria of the Azores (BACA) strain genomes.</title>
        <authorList>
            <person name="Luz R."/>
            <person name="Cordeiro R."/>
            <person name="Fonseca A."/>
            <person name="Goncalves V."/>
        </authorList>
    </citation>
    <scope>NUCLEOTIDE SEQUENCE</scope>
    <source>
        <strain evidence="2">BACA0141</strain>
    </source>
</reference>
<keyword evidence="2" id="KW-0378">Hydrolase</keyword>
<dbReference type="GO" id="GO:0046677">
    <property type="term" value="P:response to antibiotic"/>
    <property type="evidence" value="ECO:0007669"/>
    <property type="project" value="InterPro"/>
</dbReference>
<dbReference type="Pfam" id="PF13354">
    <property type="entry name" value="Beta-lactamase2"/>
    <property type="match status" value="1"/>
</dbReference>
<dbReference type="PANTHER" id="PTHR35333:SF3">
    <property type="entry name" value="BETA-LACTAMASE-TYPE TRANSPEPTIDASE FOLD CONTAINING PROTEIN"/>
    <property type="match status" value="1"/>
</dbReference>
<dbReference type="SUPFAM" id="SSF56601">
    <property type="entry name" value="beta-lactamase/transpeptidase-like"/>
    <property type="match status" value="1"/>
</dbReference>
<dbReference type="EMBL" id="JAZBJZ010000004">
    <property type="protein sequence ID" value="MEE3715471.1"/>
    <property type="molecule type" value="Genomic_DNA"/>
</dbReference>
<evidence type="ECO:0000259" key="1">
    <source>
        <dbReference type="Pfam" id="PF13354"/>
    </source>
</evidence>
<protein>
    <submittedName>
        <fullName evidence="2">Serine hydrolase</fullName>
    </submittedName>
</protein>
<dbReference type="RefSeq" id="WP_330481893.1">
    <property type="nucleotide sequence ID" value="NZ_JAZBJZ010000004.1"/>
</dbReference>